<dbReference type="Proteomes" id="UP001162162">
    <property type="component" value="Unassembled WGS sequence"/>
</dbReference>
<gene>
    <name evidence="2" type="ORF">NQ318_023412</name>
</gene>
<protein>
    <submittedName>
        <fullName evidence="2">Uncharacterized protein</fullName>
    </submittedName>
</protein>
<reference evidence="2" key="1">
    <citation type="journal article" date="2023" name="Insect Mol. Biol.">
        <title>Genome sequencing provides insights into the evolution of gene families encoding plant cell wall-degrading enzymes in longhorned beetles.</title>
        <authorList>
            <person name="Shin N.R."/>
            <person name="Okamura Y."/>
            <person name="Kirsch R."/>
            <person name="Pauchet Y."/>
        </authorList>
    </citation>
    <scope>NUCLEOTIDE SEQUENCE</scope>
    <source>
        <strain evidence="2">AMC_N1</strain>
    </source>
</reference>
<feature type="chain" id="PRO_5043619920" evidence="1">
    <location>
        <begin position="32"/>
        <end position="162"/>
    </location>
</feature>
<keyword evidence="1" id="KW-0732">Signal</keyword>
<evidence type="ECO:0000313" key="2">
    <source>
        <dbReference type="EMBL" id="KAJ8954848.1"/>
    </source>
</evidence>
<evidence type="ECO:0000256" key="1">
    <source>
        <dbReference type="SAM" id="SignalP"/>
    </source>
</evidence>
<name>A0AAV8YST3_9CUCU</name>
<evidence type="ECO:0000313" key="3">
    <source>
        <dbReference type="Proteomes" id="UP001162162"/>
    </source>
</evidence>
<proteinExistence type="predicted"/>
<sequence length="162" mass="18240">MAVWLRSTTDNCTALVLCITVVLSGLSSTLGAPTNSEAGWWVNPCSKQPPLRHGRSPAENQLRIFINYIDSKFIKELKTLYNAPQNTATKVNCLKVNPMLKPIKTASTKTLATQAFYETLLQFAVFIDKLKDLPIKTNGEFNHSKRKYIFEEAKEKLKTGYL</sequence>
<comment type="caution">
    <text evidence="2">The sequence shown here is derived from an EMBL/GenBank/DDBJ whole genome shotgun (WGS) entry which is preliminary data.</text>
</comment>
<accession>A0AAV8YST3</accession>
<feature type="signal peptide" evidence="1">
    <location>
        <begin position="1"/>
        <end position="31"/>
    </location>
</feature>
<keyword evidence="3" id="KW-1185">Reference proteome</keyword>
<dbReference type="EMBL" id="JAPWTK010000043">
    <property type="protein sequence ID" value="KAJ8954848.1"/>
    <property type="molecule type" value="Genomic_DNA"/>
</dbReference>
<organism evidence="2 3">
    <name type="scientific">Aromia moschata</name>
    <dbReference type="NCBI Taxonomy" id="1265417"/>
    <lineage>
        <taxon>Eukaryota</taxon>
        <taxon>Metazoa</taxon>
        <taxon>Ecdysozoa</taxon>
        <taxon>Arthropoda</taxon>
        <taxon>Hexapoda</taxon>
        <taxon>Insecta</taxon>
        <taxon>Pterygota</taxon>
        <taxon>Neoptera</taxon>
        <taxon>Endopterygota</taxon>
        <taxon>Coleoptera</taxon>
        <taxon>Polyphaga</taxon>
        <taxon>Cucujiformia</taxon>
        <taxon>Chrysomeloidea</taxon>
        <taxon>Cerambycidae</taxon>
        <taxon>Cerambycinae</taxon>
        <taxon>Callichromatini</taxon>
        <taxon>Aromia</taxon>
    </lineage>
</organism>
<dbReference type="AlphaFoldDB" id="A0AAV8YST3"/>